<evidence type="ECO:0000256" key="2">
    <source>
        <dbReference type="ARBA" id="ARBA00001947"/>
    </source>
</evidence>
<sequence>MPELPDIEDYLAALRPRVLGARLEQVRITGFSLLKTFDPPVSAIEGQRVTGLRRLGKRLVFVFDDADGPLFAVLHLMIAGRLRWRDPGAKVPGKVGMAAFDFTGGERGDGTLLLTEAGTKKRASLHVVRGEDALAEHDRGGIDPLRADRADFAAQLQLENRTLKRALTDPRRFSGIGNAFSDEILHAARLSPVKRTRQLTDEELDRLHAATHEVLQAWVTRLREQTGDGFPEAVTAFRADFATHGRFGQPCPVCGTGIQRIRYADNETNYCPRCQTEGKLLADRSLSRLLKDDWPRTVDQLEGA</sequence>
<keyword evidence="4" id="KW-0479">Metal-binding</keyword>
<keyword evidence="5" id="KW-0227">DNA damage</keyword>
<evidence type="ECO:0000256" key="11">
    <source>
        <dbReference type="ARBA" id="ARBA00023239"/>
    </source>
</evidence>
<dbReference type="EMBL" id="BMHA01000001">
    <property type="protein sequence ID" value="GGI03090.1"/>
    <property type="molecule type" value="Genomic_DNA"/>
</dbReference>
<dbReference type="Pfam" id="PF01149">
    <property type="entry name" value="Fapy_DNA_glyco"/>
    <property type="match status" value="1"/>
</dbReference>
<dbReference type="Pfam" id="PF06831">
    <property type="entry name" value="H2TH"/>
    <property type="match status" value="1"/>
</dbReference>
<dbReference type="InterPro" id="IPR012319">
    <property type="entry name" value="FPG_cat"/>
</dbReference>
<dbReference type="CDD" id="cd08973">
    <property type="entry name" value="BaFpgNei_N_1"/>
    <property type="match status" value="1"/>
</dbReference>
<dbReference type="SUPFAM" id="SSF46946">
    <property type="entry name" value="S13-like H2TH domain"/>
    <property type="match status" value="1"/>
</dbReference>
<dbReference type="GO" id="GO:0003684">
    <property type="term" value="F:damaged DNA binding"/>
    <property type="evidence" value="ECO:0007669"/>
    <property type="project" value="InterPro"/>
</dbReference>
<keyword evidence="6 14" id="KW-0863">Zinc-finger</keyword>
<evidence type="ECO:0000313" key="18">
    <source>
        <dbReference type="Proteomes" id="UP000650511"/>
    </source>
</evidence>
<keyword evidence="18" id="KW-1185">Reference proteome</keyword>
<dbReference type="GO" id="GO:0006284">
    <property type="term" value="P:base-excision repair"/>
    <property type="evidence" value="ECO:0007669"/>
    <property type="project" value="InterPro"/>
</dbReference>
<keyword evidence="11" id="KW-0456">Lyase</keyword>
<dbReference type="SMART" id="SM00898">
    <property type="entry name" value="Fapy_DNA_glyco"/>
    <property type="match status" value="1"/>
</dbReference>
<dbReference type="GO" id="GO:0016829">
    <property type="term" value="F:lyase activity"/>
    <property type="evidence" value="ECO:0007669"/>
    <property type="project" value="UniProtKB-KW"/>
</dbReference>
<reference evidence="17" key="2">
    <citation type="submission" date="2020-09" db="EMBL/GenBank/DDBJ databases">
        <authorList>
            <person name="Sun Q."/>
            <person name="Zhou Y."/>
        </authorList>
    </citation>
    <scope>NUCLEOTIDE SEQUENCE</scope>
    <source>
        <strain evidence="17">CGMCC 1.14988</strain>
    </source>
</reference>
<reference evidence="17" key="1">
    <citation type="journal article" date="2014" name="Int. J. Syst. Evol. Microbiol.">
        <title>Complete genome sequence of Corynebacterium casei LMG S-19264T (=DSM 44701T), isolated from a smear-ripened cheese.</title>
        <authorList>
            <consortium name="US DOE Joint Genome Institute (JGI-PGF)"/>
            <person name="Walter F."/>
            <person name="Albersmeier A."/>
            <person name="Kalinowski J."/>
            <person name="Ruckert C."/>
        </authorList>
    </citation>
    <scope>NUCLEOTIDE SEQUENCE</scope>
    <source>
        <strain evidence="17">CGMCC 1.14988</strain>
    </source>
</reference>
<dbReference type="Pfam" id="PF06827">
    <property type="entry name" value="zf-FPG_IleRS"/>
    <property type="match status" value="1"/>
</dbReference>
<dbReference type="SUPFAM" id="SSF57716">
    <property type="entry name" value="Glucocorticoid receptor-like (DNA-binding domain)"/>
    <property type="match status" value="1"/>
</dbReference>
<keyword evidence="13" id="KW-0326">Glycosidase</keyword>
<evidence type="ECO:0000256" key="6">
    <source>
        <dbReference type="ARBA" id="ARBA00022771"/>
    </source>
</evidence>
<keyword evidence="9" id="KW-0238">DNA-binding</keyword>
<feature type="domain" description="Formamidopyrimidine-DNA glycosylase catalytic" evidence="16">
    <location>
        <begin position="2"/>
        <end position="174"/>
    </location>
</feature>
<gene>
    <name evidence="17" type="ORF">GCM10011354_02580</name>
</gene>
<organism evidence="17 18">
    <name type="scientific">Egicoccus halophilus</name>
    <dbReference type="NCBI Taxonomy" id="1670830"/>
    <lineage>
        <taxon>Bacteria</taxon>
        <taxon>Bacillati</taxon>
        <taxon>Actinomycetota</taxon>
        <taxon>Nitriliruptoria</taxon>
        <taxon>Egicoccales</taxon>
        <taxon>Egicoccaceae</taxon>
        <taxon>Egicoccus</taxon>
    </lineage>
</organism>
<comment type="catalytic activity">
    <reaction evidence="1">
        <text>Hydrolysis of DNA containing ring-opened 7-methylguanine residues, releasing 2,6-diamino-4-hydroxy-5-(N-methyl)formamidopyrimidine.</text>
        <dbReference type="EC" id="3.2.2.23"/>
    </reaction>
</comment>
<dbReference type="Gene3D" id="1.10.8.50">
    <property type="match status" value="1"/>
</dbReference>
<dbReference type="PANTHER" id="PTHR22993:SF9">
    <property type="entry name" value="FORMAMIDOPYRIMIDINE-DNA GLYCOSYLASE"/>
    <property type="match status" value="1"/>
</dbReference>
<protein>
    <submittedName>
        <fullName evidence="17">Formamidopyrimidine-DNA glycosylase</fullName>
    </submittedName>
</protein>
<dbReference type="GO" id="GO:0034039">
    <property type="term" value="F:8-oxo-7,8-dihydroguanine DNA N-glycosylase activity"/>
    <property type="evidence" value="ECO:0007669"/>
    <property type="project" value="TreeGrafter"/>
</dbReference>
<accession>A0A8J3ESF2</accession>
<dbReference type="PROSITE" id="PS51068">
    <property type="entry name" value="FPG_CAT"/>
    <property type="match status" value="1"/>
</dbReference>
<dbReference type="InterPro" id="IPR015886">
    <property type="entry name" value="H2TH_FPG"/>
</dbReference>
<comment type="similarity">
    <text evidence="3">Belongs to the FPG family.</text>
</comment>
<dbReference type="PANTHER" id="PTHR22993">
    <property type="entry name" value="FORMAMIDOPYRIMIDINE-DNA GLYCOSYLASE"/>
    <property type="match status" value="1"/>
</dbReference>
<keyword evidence="10" id="KW-0234">DNA repair</keyword>
<dbReference type="OrthoDB" id="9800855at2"/>
<dbReference type="AlphaFoldDB" id="A0A8J3ESF2"/>
<comment type="caution">
    <text evidence="17">The sequence shown here is derived from an EMBL/GenBank/DDBJ whole genome shotgun (WGS) entry which is preliminary data.</text>
</comment>
<name>A0A8J3ESF2_9ACTN</name>
<evidence type="ECO:0000256" key="13">
    <source>
        <dbReference type="ARBA" id="ARBA00023295"/>
    </source>
</evidence>
<dbReference type="Gene3D" id="3.20.190.10">
    <property type="entry name" value="MutM-like, N-terminal"/>
    <property type="match status" value="1"/>
</dbReference>
<dbReference type="InterPro" id="IPR035937">
    <property type="entry name" value="FPG_N"/>
</dbReference>
<evidence type="ECO:0000313" key="17">
    <source>
        <dbReference type="EMBL" id="GGI03090.1"/>
    </source>
</evidence>
<evidence type="ECO:0000259" key="16">
    <source>
        <dbReference type="PROSITE" id="PS51068"/>
    </source>
</evidence>
<evidence type="ECO:0000256" key="8">
    <source>
        <dbReference type="ARBA" id="ARBA00022833"/>
    </source>
</evidence>
<evidence type="ECO:0000256" key="4">
    <source>
        <dbReference type="ARBA" id="ARBA00022723"/>
    </source>
</evidence>
<dbReference type="GO" id="GO:0008270">
    <property type="term" value="F:zinc ion binding"/>
    <property type="evidence" value="ECO:0007669"/>
    <property type="project" value="UniProtKB-KW"/>
</dbReference>
<dbReference type="PROSITE" id="PS51066">
    <property type="entry name" value="ZF_FPG_2"/>
    <property type="match status" value="1"/>
</dbReference>
<dbReference type="InterPro" id="IPR010663">
    <property type="entry name" value="Znf_FPG/IleRS"/>
</dbReference>
<evidence type="ECO:0000256" key="3">
    <source>
        <dbReference type="ARBA" id="ARBA00009409"/>
    </source>
</evidence>
<evidence type="ECO:0000256" key="10">
    <source>
        <dbReference type="ARBA" id="ARBA00023204"/>
    </source>
</evidence>
<dbReference type="InterPro" id="IPR000214">
    <property type="entry name" value="Znf_DNA_glyclase/AP_lyase"/>
</dbReference>
<dbReference type="GO" id="GO:0003906">
    <property type="term" value="F:DNA-(apurinic or apyrimidinic site) endonuclease activity"/>
    <property type="evidence" value="ECO:0007669"/>
    <property type="project" value="InterPro"/>
</dbReference>
<keyword evidence="7" id="KW-0378">Hydrolase</keyword>
<evidence type="ECO:0000256" key="7">
    <source>
        <dbReference type="ARBA" id="ARBA00022801"/>
    </source>
</evidence>
<evidence type="ECO:0000256" key="12">
    <source>
        <dbReference type="ARBA" id="ARBA00023268"/>
    </source>
</evidence>
<proteinExistence type="inferred from homology"/>
<evidence type="ECO:0000256" key="1">
    <source>
        <dbReference type="ARBA" id="ARBA00001668"/>
    </source>
</evidence>
<evidence type="ECO:0000256" key="5">
    <source>
        <dbReference type="ARBA" id="ARBA00022763"/>
    </source>
</evidence>
<evidence type="ECO:0000259" key="15">
    <source>
        <dbReference type="PROSITE" id="PS51066"/>
    </source>
</evidence>
<evidence type="ECO:0000256" key="14">
    <source>
        <dbReference type="PROSITE-ProRule" id="PRU00391"/>
    </source>
</evidence>
<dbReference type="SMART" id="SM01232">
    <property type="entry name" value="H2TH"/>
    <property type="match status" value="1"/>
</dbReference>
<dbReference type="SUPFAM" id="SSF81624">
    <property type="entry name" value="N-terminal domain of MutM-like DNA repair proteins"/>
    <property type="match status" value="1"/>
</dbReference>
<dbReference type="Proteomes" id="UP000650511">
    <property type="component" value="Unassembled WGS sequence"/>
</dbReference>
<comment type="cofactor">
    <cofactor evidence="2">
        <name>Zn(2+)</name>
        <dbReference type="ChEBI" id="CHEBI:29105"/>
    </cofactor>
</comment>
<keyword evidence="8" id="KW-0862">Zinc</keyword>
<evidence type="ECO:0000256" key="9">
    <source>
        <dbReference type="ARBA" id="ARBA00023125"/>
    </source>
</evidence>
<keyword evidence="12" id="KW-0511">Multifunctional enzyme</keyword>
<feature type="domain" description="FPG-type" evidence="15">
    <location>
        <begin position="242"/>
        <end position="276"/>
    </location>
</feature>
<dbReference type="InterPro" id="IPR010979">
    <property type="entry name" value="Ribosomal_uS13-like_H2TH"/>
</dbReference>